<proteinExistence type="inferred from homology"/>
<keyword evidence="7" id="KW-0808">Transferase</keyword>
<dbReference type="InterPro" id="IPR052346">
    <property type="entry name" value="O-mannosyl-transferase_TMTC"/>
</dbReference>
<evidence type="ECO:0000256" key="6">
    <source>
        <dbReference type="ARBA" id="ARBA00012839"/>
    </source>
</evidence>
<keyword evidence="20" id="KW-1185">Reference proteome</keyword>
<dbReference type="AlphaFoldDB" id="A0A0V1FQK7"/>
<feature type="transmembrane region" description="Helical" evidence="17">
    <location>
        <begin position="446"/>
        <end position="473"/>
    </location>
</feature>
<evidence type="ECO:0000256" key="7">
    <source>
        <dbReference type="ARBA" id="ARBA00022679"/>
    </source>
</evidence>
<feature type="transmembrane region" description="Helical" evidence="17">
    <location>
        <begin position="379"/>
        <end position="401"/>
    </location>
</feature>
<dbReference type="InterPro" id="IPR019734">
    <property type="entry name" value="TPR_rpt"/>
</dbReference>
<comment type="similarity">
    <text evidence="5">Belongs to the TMTC family.</text>
</comment>
<evidence type="ECO:0000256" key="8">
    <source>
        <dbReference type="ARBA" id="ARBA00022692"/>
    </source>
</evidence>
<feature type="repeat" description="TPR" evidence="16">
    <location>
        <begin position="615"/>
        <end position="648"/>
    </location>
</feature>
<dbReference type="Pfam" id="PF13374">
    <property type="entry name" value="TPR_10"/>
    <property type="match status" value="1"/>
</dbReference>
<dbReference type="SMART" id="SM00028">
    <property type="entry name" value="TPR"/>
    <property type="match status" value="7"/>
</dbReference>
<dbReference type="PANTHER" id="PTHR44227">
    <property type="match status" value="1"/>
</dbReference>
<feature type="repeat" description="TPR" evidence="16">
    <location>
        <begin position="751"/>
        <end position="784"/>
    </location>
</feature>
<evidence type="ECO:0000256" key="10">
    <source>
        <dbReference type="ARBA" id="ARBA00022803"/>
    </source>
</evidence>
<feature type="repeat" description="TPR" evidence="16">
    <location>
        <begin position="717"/>
        <end position="750"/>
    </location>
</feature>
<organism evidence="19 20">
    <name type="scientific">Trichinella pseudospiralis</name>
    <name type="common">Parasitic roundworm</name>
    <dbReference type="NCBI Taxonomy" id="6337"/>
    <lineage>
        <taxon>Eukaryota</taxon>
        <taxon>Metazoa</taxon>
        <taxon>Ecdysozoa</taxon>
        <taxon>Nematoda</taxon>
        <taxon>Enoplea</taxon>
        <taxon>Dorylaimia</taxon>
        <taxon>Trichinellida</taxon>
        <taxon>Trichinellidae</taxon>
        <taxon>Trichinella</taxon>
    </lineage>
</organism>
<evidence type="ECO:0000256" key="14">
    <source>
        <dbReference type="ARBA" id="ARBA00045085"/>
    </source>
</evidence>
<feature type="transmembrane region" description="Helical" evidence="17">
    <location>
        <begin position="276"/>
        <end position="296"/>
    </location>
</feature>
<dbReference type="PROSITE" id="PS50005">
    <property type="entry name" value="TPR"/>
    <property type="match status" value="4"/>
</dbReference>
<protein>
    <recommendedName>
        <fullName evidence="6">dolichyl-phosphate-mannose--protein mannosyltransferase</fullName>
        <ecNumber evidence="6">2.4.1.109</ecNumber>
    </recommendedName>
</protein>
<accession>A0A0V1FQK7</accession>
<evidence type="ECO:0000256" key="5">
    <source>
        <dbReference type="ARBA" id="ARBA00007882"/>
    </source>
</evidence>
<keyword evidence="12 17" id="KW-1133">Transmembrane helix</keyword>
<keyword evidence="8 17" id="KW-0812">Transmembrane</keyword>
<reference evidence="19 20" key="1">
    <citation type="submission" date="2015-01" db="EMBL/GenBank/DDBJ databases">
        <title>Evolution of Trichinella species and genotypes.</title>
        <authorList>
            <person name="Korhonen P.K."/>
            <person name="Edoardo P."/>
            <person name="Giuseppe L.R."/>
            <person name="Gasser R.B."/>
        </authorList>
    </citation>
    <scope>NUCLEOTIDE SEQUENCE [LARGE SCALE GENOMIC DNA]</scope>
    <source>
        <strain evidence="19">ISS470</strain>
    </source>
</reference>
<comment type="caution">
    <text evidence="19">The sequence shown here is derived from an EMBL/GenBank/DDBJ whole genome shotgun (WGS) entry which is preliminary data.</text>
</comment>
<dbReference type="Proteomes" id="UP000054995">
    <property type="component" value="Unassembled WGS sequence"/>
</dbReference>
<dbReference type="InterPro" id="IPR011990">
    <property type="entry name" value="TPR-like_helical_dom_sf"/>
</dbReference>
<evidence type="ECO:0000256" key="17">
    <source>
        <dbReference type="SAM" id="Phobius"/>
    </source>
</evidence>
<dbReference type="SUPFAM" id="SSF48452">
    <property type="entry name" value="TPR-like"/>
    <property type="match status" value="1"/>
</dbReference>
<feature type="repeat" description="TPR" evidence="16">
    <location>
        <begin position="547"/>
        <end position="580"/>
    </location>
</feature>
<evidence type="ECO:0000256" key="12">
    <source>
        <dbReference type="ARBA" id="ARBA00022989"/>
    </source>
</evidence>
<evidence type="ECO:0000256" key="13">
    <source>
        <dbReference type="ARBA" id="ARBA00023136"/>
    </source>
</evidence>
<keyword evidence="10 16" id="KW-0802">TPR repeat</keyword>
<evidence type="ECO:0000313" key="19">
    <source>
        <dbReference type="EMBL" id="KRY87635.1"/>
    </source>
</evidence>
<evidence type="ECO:0000256" key="9">
    <source>
        <dbReference type="ARBA" id="ARBA00022737"/>
    </source>
</evidence>
<dbReference type="GO" id="GO:0016020">
    <property type="term" value="C:membrane"/>
    <property type="evidence" value="ECO:0007669"/>
    <property type="project" value="UniProtKB-SubCell"/>
</dbReference>
<evidence type="ECO:0000256" key="4">
    <source>
        <dbReference type="ARBA" id="ARBA00004922"/>
    </source>
</evidence>
<dbReference type="EMBL" id="JYDT01000052">
    <property type="protein sequence ID" value="KRY87635.1"/>
    <property type="molecule type" value="Genomic_DNA"/>
</dbReference>
<evidence type="ECO:0000259" key="18">
    <source>
        <dbReference type="Pfam" id="PF08409"/>
    </source>
</evidence>
<feature type="transmembrane region" description="Helical" evidence="17">
    <location>
        <begin position="325"/>
        <end position="346"/>
    </location>
</feature>
<evidence type="ECO:0000256" key="11">
    <source>
        <dbReference type="ARBA" id="ARBA00022824"/>
    </source>
</evidence>
<dbReference type="Pfam" id="PF13181">
    <property type="entry name" value="TPR_8"/>
    <property type="match status" value="2"/>
</dbReference>
<evidence type="ECO:0000256" key="15">
    <source>
        <dbReference type="ARBA" id="ARBA00045102"/>
    </source>
</evidence>
<name>A0A0V1FQK7_TRIPS</name>
<evidence type="ECO:0000256" key="16">
    <source>
        <dbReference type="PROSITE-ProRule" id="PRU00339"/>
    </source>
</evidence>
<feature type="transmembrane region" description="Helical" evidence="17">
    <location>
        <begin position="223"/>
        <end position="243"/>
    </location>
</feature>
<dbReference type="InterPro" id="IPR013618">
    <property type="entry name" value="TMTC_DUF1736"/>
</dbReference>
<comment type="pathway">
    <text evidence="4">Protein modification; protein glycosylation.</text>
</comment>
<dbReference type="Gene3D" id="1.25.40.10">
    <property type="entry name" value="Tetratricopeptide repeat domain"/>
    <property type="match status" value="1"/>
</dbReference>
<gene>
    <name evidence="19" type="primary">Tmtc4</name>
    <name evidence="19" type="ORF">T4D_449</name>
</gene>
<feature type="transmembrane region" description="Helical" evidence="17">
    <location>
        <begin position="53"/>
        <end position="70"/>
    </location>
</feature>
<feature type="domain" description="DUF1736" evidence="18">
    <location>
        <begin position="354"/>
        <end position="423"/>
    </location>
</feature>
<evidence type="ECO:0000313" key="20">
    <source>
        <dbReference type="Proteomes" id="UP000054995"/>
    </source>
</evidence>
<comment type="function">
    <text evidence="1">Transfers mannosyl residues to the hydroxyl group of serine or threonine residues.</text>
</comment>
<dbReference type="EC" id="2.4.1.109" evidence="6"/>
<keyword evidence="13 17" id="KW-0472">Membrane</keyword>
<dbReference type="Pfam" id="PF08409">
    <property type="entry name" value="TMTC_DUF1736"/>
    <property type="match status" value="1"/>
</dbReference>
<dbReference type="OrthoDB" id="19588at2759"/>
<dbReference type="GO" id="GO:0005783">
    <property type="term" value="C:endoplasmic reticulum"/>
    <property type="evidence" value="ECO:0007669"/>
    <property type="project" value="UniProtKB-SubCell"/>
</dbReference>
<dbReference type="Pfam" id="PF13424">
    <property type="entry name" value="TPR_12"/>
    <property type="match status" value="1"/>
</dbReference>
<keyword evidence="11" id="KW-0256">Endoplasmic reticulum</keyword>
<dbReference type="UniPathway" id="UPA00378"/>
<sequence>MSCFEKHIAFASPAERVICEIQPPALSKLYFCTTSNNSFTTDAVHIGDDKPRLDANFVILWILLLCRFFLPNNKFYRRRTNLFFLAVICFAASIPAGFVFDDFEAIVHNSDVRWTLASGQSWWRFLQNDFWGRPITSNQSHKSWRPLTTLSFRLNYLWRQDEPQGYHLINVFLHGVVTVLSYDFYVEMLSACGARDCRYEQLSFLSSVIFACHPVHAEAVSSIVGRAELLSAFCFLLAFLAYAKSLKYVHLWHSIKSILLCFILSTFALTAKEQGITILILCMVYDLFICSGPKVVACYDYMRCSNEAQSNNNNVSDKKEMPMNVISTTLFRLSFLFISLLSLLFLRMHVMAWTKPRFTAADNPAAFHSDKFFRVINYLYLWMFNFWILVNPSALCFDYSMGCIPLITTMSDYRLWLTTISTTLGVVFAGIVLLKRISKLDSFDFNCILSSLMTLVIPFLPASNVLVSVGFVIAERVLYIPSLGYCLLIAYAFMKTVIEKPKLSNWAKKLFWLMIIMFTLKSIMRSIQWQNEYTLYFSGLSVCPNNAKVHYNLAKVYADDGNKYKAYNHYLKAINLKPDYEQALNNLANILKDDKRLAEAEYLLDKAVIVNPTFVTAWMNLGVVKAALQKNEEAERCYLKALHLRPNYADCLYNLGNLYAHLNRINEARQCWKNATRVRRWHSKAWSNLMILETSVNQCNEAVRIGLEALQYIPQDLSIHFNVATCYGQSGEFSKAEKHFKIALAGDPSNPTYYANMGILYHRWKRYSSAEKMYRQALSLNSSLSSVKLYLRRLRIEMETFKPEADA</sequence>
<dbReference type="GO" id="GO:0004169">
    <property type="term" value="F:dolichyl-phosphate-mannose-protein mannosyltransferase activity"/>
    <property type="evidence" value="ECO:0007669"/>
    <property type="project" value="UniProtKB-EC"/>
</dbReference>
<comment type="catalytic activity">
    <reaction evidence="14">
        <text>a di-trans,poly-cis-dolichyl beta-D-mannosyl phosphate + L-threonyl-[protein] = 3-O-(alpha-D-mannosyl)-L-threonyl-[protein] + a di-trans,poly-cis-dolichyl phosphate + H(+)</text>
        <dbReference type="Rhea" id="RHEA:53396"/>
        <dbReference type="Rhea" id="RHEA-COMP:11060"/>
        <dbReference type="Rhea" id="RHEA-COMP:13547"/>
        <dbReference type="Rhea" id="RHEA-COMP:19498"/>
        <dbReference type="Rhea" id="RHEA-COMP:19501"/>
        <dbReference type="ChEBI" id="CHEBI:15378"/>
        <dbReference type="ChEBI" id="CHEBI:30013"/>
        <dbReference type="ChEBI" id="CHEBI:57683"/>
        <dbReference type="ChEBI" id="CHEBI:58211"/>
        <dbReference type="ChEBI" id="CHEBI:137323"/>
        <dbReference type="EC" id="2.4.1.109"/>
    </reaction>
</comment>
<evidence type="ECO:0000256" key="1">
    <source>
        <dbReference type="ARBA" id="ARBA00003582"/>
    </source>
</evidence>
<evidence type="ECO:0000256" key="2">
    <source>
        <dbReference type="ARBA" id="ARBA00004141"/>
    </source>
</evidence>
<keyword evidence="9" id="KW-0677">Repeat</keyword>
<dbReference type="PANTHER" id="PTHR44227:SF3">
    <property type="entry name" value="PROTEIN O-MANNOSYL-TRANSFERASE TMTC4"/>
    <property type="match status" value="1"/>
</dbReference>
<evidence type="ECO:0000256" key="3">
    <source>
        <dbReference type="ARBA" id="ARBA00004240"/>
    </source>
</evidence>
<feature type="transmembrane region" description="Helical" evidence="17">
    <location>
        <begin position="413"/>
        <end position="434"/>
    </location>
</feature>
<feature type="transmembrane region" description="Helical" evidence="17">
    <location>
        <begin position="249"/>
        <end position="269"/>
    </location>
</feature>
<comment type="catalytic activity">
    <reaction evidence="15">
        <text>a di-trans,poly-cis-dolichyl beta-D-mannosyl phosphate + L-seryl-[protein] = 3-O-(alpha-D-mannosyl)-L-seryl-[protein] + a di-trans,poly-cis-dolichyl phosphate + H(+)</text>
        <dbReference type="Rhea" id="RHEA:17377"/>
        <dbReference type="Rhea" id="RHEA-COMP:9863"/>
        <dbReference type="Rhea" id="RHEA-COMP:13546"/>
        <dbReference type="Rhea" id="RHEA-COMP:19498"/>
        <dbReference type="Rhea" id="RHEA-COMP:19501"/>
        <dbReference type="ChEBI" id="CHEBI:15378"/>
        <dbReference type="ChEBI" id="CHEBI:29999"/>
        <dbReference type="ChEBI" id="CHEBI:57683"/>
        <dbReference type="ChEBI" id="CHEBI:58211"/>
        <dbReference type="ChEBI" id="CHEBI:137321"/>
        <dbReference type="EC" id="2.4.1.109"/>
    </reaction>
</comment>
<comment type="subcellular location">
    <subcellularLocation>
        <location evidence="3">Endoplasmic reticulum</location>
    </subcellularLocation>
    <subcellularLocation>
        <location evidence="2">Membrane</location>
        <topology evidence="2">Multi-pass membrane protein</topology>
    </subcellularLocation>
</comment>
<feature type="transmembrane region" description="Helical" evidence="17">
    <location>
        <begin position="479"/>
        <end position="498"/>
    </location>
</feature>
<dbReference type="GO" id="GO:0030968">
    <property type="term" value="P:endoplasmic reticulum unfolded protein response"/>
    <property type="evidence" value="ECO:0007669"/>
    <property type="project" value="TreeGrafter"/>
</dbReference>
<feature type="transmembrane region" description="Helical" evidence="17">
    <location>
        <begin position="82"/>
        <end position="100"/>
    </location>
</feature>